<sequence>MSQMPKEILKQITTLTYPLAYTSLLLTSKRLSNLVSSLSFETPKAEPMFQPDTWWVVNPANLLHAMLEAQLPLLALINDQPNAHVDPPPIFKGLSDPEKQCFTWILEEELPSQPRKDWELPTQFWENLVNNGILIIMA</sequence>
<name>A0A4P9ZV66_9FUNG</name>
<evidence type="ECO:0000313" key="2">
    <source>
        <dbReference type="Proteomes" id="UP000268162"/>
    </source>
</evidence>
<organism evidence="1 2">
    <name type="scientific">Dimargaris cristalligena</name>
    <dbReference type="NCBI Taxonomy" id="215637"/>
    <lineage>
        <taxon>Eukaryota</taxon>
        <taxon>Fungi</taxon>
        <taxon>Fungi incertae sedis</taxon>
        <taxon>Zoopagomycota</taxon>
        <taxon>Kickxellomycotina</taxon>
        <taxon>Dimargaritomycetes</taxon>
        <taxon>Dimargaritales</taxon>
        <taxon>Dimargaritaceae</taxon>
        <taxon>Dimargaris</taxon>
    </lineage>
</organism>
<evidence type="ECO:0008006" key="3">
    <source>
        <dbReference type="Google" id="ProtNLM"/>
    </source>
</evidence>
<keyword evidence="2" id="KW-1185">Reference proteome</keyword>
<protein>
    <recommendedName>
        <fullName evidence="3">F-box domain-containing protein</fullName>
    </recommendedName>
</protein>
<proteinExistence type="predicted"/>
<accession>A0A4P9ZV66</accession>
<evidence type="ECO:0000313" key="1">
    <source>
        <dbReference type="EMBL" id="RKP37467.1"/>
    </source>
</evidence>
<dbReference type="AlphaFoldDB" id="A0A4P9ZV66"/>
<dbReference type="Proteomes" id="UP000268162">
    <property type="component" value="Unassembled WGS sequence"/>
</dbReference>
<reference evidence="2" key="1">
    <citation type="journal article" date="2018" name="Nat. Microbiol.">
        <title>Leveraging single-cell genomics to expand the fungal tree of life.</title>
        <authorList>
            <person name="Ahrendt S.R."/>
            <person name="Quandt C.A."/>
            <person name="Ciobanu D."/>
            <person name="Clum A."/>
            <person name="Salamov A."/>
            <person name="Andreopoulos B."/>
            <person name="Cheng J.F."/>
            <person name="Woyke T."/>
            <person name="Pelin A."/>
            <person name="Henrissat B."/>
            <person name="Reynolds N.K."/>
            <person name="Benny G.L."/>
            <person name="Smith M.E."/>
            <person name="James T.Y."/>
            <person name="Grigoriev I.V."/>
        </authorList>
    </citation>
    <scope>NUCLEOTIDE SEQUENCE [LARGE SCALE GENOMIC DNA]</scope>
    <source>
        <strain evidence="2">RSA 468</strain>
    </source>
</reference>
<dbReference type="EMBL" id="ML002490">
    <property type="protein sequence ID" value="RKP37467.1"/>
    <property type="molecule type" value="Genomic_DNA"/>
</dbReference>
<gene>
    <name evidence="1" type="ORF">BJ085DRAFT_30446</name>
</gene>